<proteinExistence type="inferred from homology"/>
<dbReference type="PANTHER" id="PTHR38459:SF1">
    <property type="entry name" value="PROPHAGE BACTOPRENOL-LINKED GLUCOSE TRANSLOCASE HOMOLOG"/>
    <property type="match status" value="1"/>
</dbReference>
<feature type="transmembrane region" description="Helical" evidence="6">
    <location>
        <begin position="136"/>
        <end position="154"/>
    </location>
</feature>
<evidence type="ECO:0000259" key="7">
    <source>
        <dbReference type="Pfam" id="PF04138"/>
    </source>
</evidence>
<evidence type="ECO:0000256" key="3">
    <source>
        <dbReference type="ARBA" id="ARBA00022692"/>
    </source>
</evidence>
<evidence type="ECO:0000256" key="4">
    <source>
        <dbReference type="ARBA" id="ARBA00022989"/>
    </source>
</evidence>
<evidence type="ECO:0000256" key="6">
    <source>
        <dbReference type="SAM" id="Phobius"/>
    </source>
</evidence>
<reference evidence="8 9" key="1">
    <citation type="journal article" date="2021" name="Microbiol. Spectr.">
        <title>A Single Bacterium Capable of Oxidation and Reduction of Iron at Circumneutral pH.</title>
        <authorList>
            <person name="Kato S."/>
            <person name="Ohkuma M."/>
        </authorList>
    </citation>
    <scope>NUCLEOTIDE SEQUENCE [LARGE SCALE GENOMIC DNA]</scope>
    <source>
        <strain evidence="8 9">MIZ03</strain>
    </source>
</reference>
<gene>
    <name evidence="8" type="ORF">MIZ03_3587</name>
</gene>
<dbReference type="InterPro" id="IPR007267">
    <property type="entry name" value="GtrA_DPMS_TM"/>
</dbReference>
<evidence type="ECO:0000256" key="2">
    <source>
        <dbReference type="ARBA" id="ARBA00009399"/>
    </source>
</evidence>
<dbReference type="RefSeq" id="WP_223904607.1">
    <property type="nucleotide sequence ID" value="NZ_AP024238.1"/>
</dbReference>
<evidence type="ECO:0000313" key="8">
    <source>
        <dbReference type="EMBL" id="BCO28677.1"/>
    </source>
</evidence>
<protein>
    <recommendedName>
        <fullName evidence="7">GtrA/DPMS transmembrane domain-containing protein</fullName>
    </recommendedName>
</protein>
<feature type="transmembrane region" description="Helical" evidence="6">
    <location>
        <begin position="23"/>
        <end position="44"/>
    </location>
</feature>
<accession>A0ABM7MQP0</accession>
<dbReference type="EMBL" id="AP024238">
    <property type="protein sequence ID" value="BCO28677.1"/>
    <property type="molecule type" value="Genomic_DNA"/>
</dbReference>
<dbReference type="Pfam" id="PF04138">
    <property type="entry name" value="GtrA_DPMS_TM"/>
    <property type="match status" value="1"/>
</dbReference>
<name>A0ABM7MQP0_9BURK</name>
<feature type="transmembrane region" description="Helical" evidence="6">
    <location>
        <begin position="109"/>
        <end position="130"/>
    </location>
</feature>
<feature type="transmembrane region" description="Helical" evidence="6">
    <location>
        <begin position="59"/>
        <end position="77"/>
    </location>
</feature>
<keyword evidence="4 6" id="KW-1133">Transmembrane helix</keyword>
<evidence type="ECO:0000256" key="1">
    <source>
        <dbReference type="ARBA" id="ARBA00004141"/>
    </source>
</evidence>
<comment type="similarity">
    <text evidence="2">Belongs to the GtrA family.</text>
</comment>
<keyword evidence="9" id="KW-1185">Reference proteome</keyword>
<sequence>MPSTPDLQQRVYQLMEWLKGFRYIKFGLVGASGTVVNMAVLFVAQEYLFALIADPRQRLYASLALAIAVATVNNFTWNRLWTWADRVKAAHAHHEQLAHTRWTVITSQLGRYALASWLGIGLQYGLTLWLAHSLHYLLANVIAIVVASVSNFLANDRWTFRHHTPK</sequence>
<comment type="subcellular location">
    <subcellularLocation>
        <location evidence="1">Membrane</location>
        <topology evidence="1">Multi-pass membrane protein</topology>
    </subcellularLocation>
</comment>
<dbReference type="Proteomes" id="UP000824366">
    <property type="component" value="Chromosome"/>
</dbReference>
<evidence type="ECO:0000313" key="9">
    <source>
        <dbReference type="Proteomes" id="UP000824366"/>
    </source>
</evidence>
<keyword evidence="3 6" id="KW-0812">Transmembrane</keyword>
<keyword evidence="5 6" id="KW-0472">Membrane</keyword>
<organism evidence="8 9">
    <name type="scientific">Rhodoferax lithotrophicus</name>
    <dbReference type="NCBI Taxonomy" id="2798804"/>
    <lineage>
        <taxon>Bacteria</taxon>
        <taxon>Pseudomonadati</taxon>
        <taxon>Pseudomonadota</taxon>
        <taxon>Betaproteobacteria</taxon>
        <taxon>Burkholderiales</taxon>
        <taxon>Comamonadaceae</taxon>
        <taxon>Rhodoferax</taxon>
    </lineage>
</organism>
<dbReference type="PANTHER" id="PTHR38459">
    <property type="entry name" value="PROPHAGE BACTOPRENOL-LINKED GLUCOSE TRANSLOCASE HOMOLOG"/>
    <property type="match status" value="1"/>
</dbReference>
<feature type="domain" description="GtrA/DPMS transmembrane" evidence="7">
    <location>
        <begin position="25"/>
        <end position="134"/>
    </location>
</feature>
<dbReference type="InterPro" id="IPR051401">
    <property type="entry name" value="GtrA_CellWall_Glycosyl"/>
</dbReference>
<evidence type="ECO:0000256" key="5">
    <source>
        <dbReference type="ARBA" id="ARBA00023136"/>
    </source>
</evidence>